<dbReference type="NCBIfam" id="TIGR00492">
    <property type="entry name" value="alr"/>
    <property type="match status" value="1"/>
</dbReference>
<dbReference type="Gene3D" id="3.20.20.10">
    <property type="entry name" value="Alanine racemase"/>
    <property type="match status" value="1"/>
</dbReference>
<keyword evidence="3 5" id="KW-0663">Pyridoxal phosphate</keyword>
<dbReference type="GO" id="GO:0030170">
    <property type="term" value="F:pyridoxal phosphate binding"/>
    <property type="evidence" value="ECO:0007669"/>
    <property type="project" value="UniProtKB-UniRule"/>
</dbReference>
<proteinExistence type="inferred from homology"/>
<dbReference type="PRINTS" id="PR00992">
    <property type="entry name" value="ALARACEMASE"/>
</dbReference>
<dbReference type="GO" id="GO:0030632">
    <property type="term" value="P:D-alanine biosynthetic process"/>
    <property type="evidence" value="ECO:0007669"/>
    <property type="project" value="UniProtKB-UniRule"/>
</dbReference>
<dbReference type="EC" id="5.1.1.1" evidence="5"/>
<evidence type="ECO:0000256" key="2">
    <source>
        <dbReference type="ARBA" id="ARBA00001933"/>
    </source>
</evidence>
<feature type="modified residue" description="N6-(pyridoxal phosphate)lysine" evidence="5 6">
    <location>
        <position position="38"/>
    </location>
</feature>
<feature type="binding site" evidence="5 7">
    <location>
        <position position="315"/>
    </location>
    <ligand>
        <name>substrate</name>
    </ligand>
</feature>
<evidence type="ECO:0000259" key="8">
    <source>
        <dbReference type="SMART" id="SM01005"/>
    </source>
</evidence>
<keyword evidence="10" id="KW-1185">Reference proteome</keyword>
<dbReference type="UniPathway" id="UPA00042">
    <property type="reaction ID" value="UER00497"/>
</dbReference>
<dbReference type="GO" id="GO:0009252">
    <property type="term" value="P:peptidoglycan biosynthetic process"/>
    <property type="evidence" value="ECO:0007669"/>
    <property type="project" value="TreeGrafter"/>
</dbReference>
<evidence type="ECO:0000256" key="4">
    <source>
        <dbReference type="ARBA" id="ARBA00023235"/>
    </source>
</evidence>
<dbReference type="InterPro" id="IPR009006">
    <property type="entry name" value="Ala_racemase/Decarboxylase_C"/>
</dbReference>
<dbReference type="FunFam" id="3.20.20.10:FF:000002">
    <property type="entry name" value="Alanine racemase"/>
    <property type="match status" value="1"/>
</dbReference>
<dbReference type="OrthoDB" id="9813814at2"/>
<dbReference type="GO" id="GO:0005829">
    <property type="term" value="C:cytosol"/>
    <property type="evidence" value="ECO:0007669"/>
    <property type="project" value="TreeGrafter"/>
</dbReference>
<dbReference type="GeneID" id="29420276"/>
<dbReference type="SUPFAM" id="SSF51419">
    <property type="entry name" value="PLP-binding barrel"/>
    <property type="match status" value="1"/>
</dbReference>
<dbReference type="HAMAP" id="MF_01201">
    <property type="entry name" value="Ala_racemase"/>
    <property type="match status" value="1"/>
</dbReference>
<accession>W6N4K0</accession>
<evidence type="ECO:0000313" key="10">
    <source>
        <dbReference type="Proteomes" id="UP000019482"/>
    </source>
</evidence>
<comment type="catalytic activity">
    <reaction evidence="1 5">
        <text>L-alanine = D-alanine</text>
        <dbReference type="Rhea" id="RHEA:20249"/>
        <dbReference type="ChEBI" id="CHEBI:57416"/>
        <dbReference type="ChEBI" id="CHEBI:57972"/>
        <dbReference type="EC" id="5.1.1.1"/>
    </reaction>
</comment>
<comment type="pathway">
    <text evidence="5">Amino-acid biosynthesis; D-alanine biosynthesis; D-alanine from L-alanine: step 1/1.</text>
</comment>
<evidence type="ECO:0000313" key="9">
    <source>
        <dbReference type="EMBL" id="CDL90915.1"/>
    </source>
</evidence>
<comment type="function">
    <text evidence="5">Catalyzes the interconversion of L-alanine and D-alanine. May also act on other amino acids.</text>
</comment>
<dbReference type="AlphaFoldDB" id="W6N4K0"/>
<evidence type="ECO:0000256" key="6">
    <source>
        <dbReference type="PIRSR" id="PIRSR600821-50"/>
    </source>
</evidence>
<dbReference type="PANTHER" id="PTHR30511">
    <property type="entry name" value="ALANINE RACEMASE"/>
    <property type="match status" value="1"/>
</dbReference>
<name>W6N4K0_CLOTY</name>
<dbReference type="Pfam" id="PF00842">
    <property type="entry name" value="Ala_racemase_C"/>
    <property type="match status" value="1"/>
</dbReference>
<dbReference type="Pfam" id="PF01168">
    <property type="entry name" value="Ala_racemase_N"/>
    <property type="match status" value="1"/>
</dbReference>
<dbReference type="InterPro" id="IPR001608">
    <property type="entry name" value="Ala_racemase_N"/>
</dbReference>
<dbReference type="PANTHER" id="PTHR30511:SF0">
    <property type="entry name" value="ALANINE RACEMASE, CATABOLIC-RELATED"/>
    <property type="match status" value="1"/>
</dbReference>
<dbReference type="PROSITE" id="PS00395">
    <property type="entry name" value="ALANINE_RACEMASE"/>
    <property type="match status" value="1"/>
</dbReference>
<dbReference type="Gene3D" id="2.40.37.10">
    <property type="entry name" value="Lyase, Ornithine Decarboxylase, Chain A, domain 1"/>
    <property type="match status" value="1"/>
</dbReference>
<dbReference type="GO" id="GO:0008784">
    <property type="term" value="F:alanine racemase activity"/>
    <property type="evidence" value="ECO:0007669"/>
    <property type="project" value="UniProtKB-UniRule"/>
</dbReference>
<dbReference type="FunFam" id="2.40.37.10:FF:000006">
    <property type="entry name" value="Alanine racemase"/>
    <property type="match status" value="1"/>
</dbReference>
<dbReference type="RefSeq" id="WP_017895525.1">
    <property type="nucleotide sequence ID" value="NZ_CBXI010000013.1"/>
</dbReference>
<sequence length="387" mass="44056">MDKVFRPAWVEVDLDNLIYNVRQIKNKVGARDIIGVVKADAYGHGAFEVAQTLLQNGFTKLAVAILDEAIELRKKGIKCPIMILGITDDNFLKDIVLYDIEPTVCSYEYAIKLSKVASLYNKRVKIHIAVDTGMGRIGFLPNEDSVDLICKINELPNIEVESLFSHFSTADETDKEYTKLQFEKYNEFYNMLSLRKVNINMRNIANSAAIMELPFTYLDEVRPGIIIYGYYPSGEVDKNAMDIKPVMQLKAKIVHLKTLDAGEYIGYGRKFRTNRKTVIATLPIGYADGYSRRLFNRAKVIIDDKFAPVIGNICMDQCMVDVTDIENINVGDEVILMGQQNKLRFDAEDIASILETISYEVLCMMSKRLPRVYIKHNKVVKVKNYIL</sequence>
<dbReference type="InterPro" id="IPR000821">
    <property type="entry name" value="Ala_racemase"/>
</dbReference>
<evidence type="ECO:0000256" key="7">
    <source>
        <dbReference type="PIRSR" id="PIRSR600821-52"/>
    </source>
</evidence>
<comment type="similarity">
    <text evidence="5">Belongs to the alanine racemase family.</text>
</comment>
<reference evidence="9 10" key="1">
    <citation type="journal article" date="2015" name="Genome Announc.">
        <title>Draft Genome Sequence of Clostridium tyrobutyricum Strain DIVETGP, Isolated from Cow's Milk for Grana Padano Production.</title>
        <authorList>
            <person name="Soggiu A."/>
            <person name="Piras C."/>
            <person name="Gaiarsa S."/>
            <person name="Sassera D."/>
            <person name="Roncada P."/>
            <person name="Bendixen E."/>
            <person name="Brasca M."/>
            <person name="Bonizzi L."/>
        </authorList>
    </citation>
    <scope>NUCLEOTIDE SEQUENCE [LARGE SCALE GENOMIC DNA]</scope>
    <source>
        <strain evidence="9 10">DIVETGP</strain>
    </source>
</reference>
<feature type="active site" description="Proton acceptor; specific for D-alanine" evidence="5">
    <location>
        <position position="38"/>
    </location>
</feature>
<dbReference type="InterPro" id="IPR020622">
    <property type="entry name" value="Ala_racemase_pyridoxalP-BS"/>
</dbReference>
<keyword evidence="4 5" id="KW-0413">Isomerase</keyword>
<feature type="active site" description="Proton acceptor; specific for L-alanine" evidence="5">
    <location>
        <position position="267"/>
    </location>
</feature>
<comment type="caution">
    <text evidence="9">The sequence shown here is derived from an EMBL/GenBank/DDBJ whole genome shotgun (WGS) entry which is preliminary data.</text>
</comment>
<evidence type="ECO:0000256" key="3">
    <source>
        <dbReference type="ARBA" id="ARBA00022898"/>
    </source>
</evidence>
<dbReference type="SUPFAM" id="SSF50621">
    <property type="entry name" value="Alanine racemase C-terminal domain-like"/>
    <property type="match status" value="1"/>
</dbReference>
<dbReference type="InterPro" id="IPR029066">
    <property type="entry name" value="PLP-binding_barrel"/>
</dbReference>
<feature type="domain" description="Alanine racemase C-terminal" evidence="8">
    <location>
        <begin position="246"/>
        <end position="374"/>
    </location>
</feature>
<feature type="binding site" evidence="5 7">
    <location>
        <position position="136"/>
    </location>
    <ligand>
        <name>substrate</name>
    </ligand>
</feature>
<comment type="cofactor">
    <cofactor evidence="2 5 6">
        <name>pyridoxal 5'-phosphate</name>
        <dbReference type="ChEBI" id="CHEBI:597326"/>
    </cofactor>
</comment>
<evidence type="ECO:0000256" key="1">
    <source>
        <dbReference type="ARBA" id="ARBA00000316"/>
    </source>
</evidence>
<dbReference type="Proteomes" id="UP000019482">
    <property type="component" value="Unassembled WGS sequence"/>
</dbReference>
<dbReference type="EMBL" id="CBXI010000013">
    <property type="protein sequence ID" value="CDL90915.1"/>
    <property type="molecule type" value="Genomic_DNA"/>
</dbReference>
<organism evidence="9 10">
    <name type="scientific">Clostridium tyrobutyricum DIVETGP</name>
    <dbReference type="NCBI Taxonomy" id="1408889"/>
    <lineage>
        <taxon>Bacteria</taxon>
        <taxon>Bacillati</taxon>
        <taxon>Bacillota</taxon>
        <taxon>Clostridia</taxon>
        <taxon>Eubacteriales</taxon>
        <taxon>Clostridiaceae</taxon>
        <taxon>Clostridium</taxon>
    </lineage>
</organism>
<gene>
    <name evidence="9" type="ORF">CTDIVETGP_0985</name>
</gene>
<evidence type="ECO:0000256" key="5">
    <source>
        <dbReference type="HAMAP-Rule" id="MF_01201"/>
    </source>
</evidence>
<dbReference type="SMART" id="SM01005">
    <property type="entry name" value="Ala_racemase_C"/>
    <property type="match status" value="1"/>
</dbReference>
<dbReference type="InterPro" id="IPR011079">
    <property type="entry name" value="Ala_racemase_C"/>
</dbReference>
<dbReference type="CDD" id="cd00430">
    <property type="entry name" value="PLPDE_III_AR"/>
    <property type="match status" value="1"/>
</dbReference>
<protein>
    <recommendedName>
        <fullName evidence="5">Alanine racemase</fullName>
        <ecNumber evidence="5">5.1.1.1</ecNumber>
    </recommendedName>
</protein>